<dbReference type="PRINTS" id="PR00110">
    <property type="entry name" value="ALPHAAMYLASE"/>
</dbReference>
<dbReference type="EC" id="3.2.1.1" evidence="6"/>
<evidence type="ECO:0000256" key="13">
    <source>
        <dbReference type="ARBA" id="ARBA00023295"/>
    </source>
</evidence>
<evidence type="ECO:0000256" key="9">
    <source>
        <dbReference type="ARBA" id="ARBA00022837"/>
    </source>
</evidence>
<keyword evidence="10" id="KW-1015">Disulfide bond</keyword>
<dbReference type="InterPro" id="IPR017853">
    <property type="entry name" value="GH"/>
</dbReference>
<evidence type="ECO:0000256" key="8">
    <source>
        <dbReference type="ARBA" id="ARBA00022801"/>
    </source>
</evidence>
<feature type="chain" id="PRO_5031143552" description="alpha-amylase" evidence="15">
    <location>
        <begin position="20"/>
        <end position="987"/>
    </location>
</feature>
<dbReference type="Pfam" id="PF00128">
    <property type="entry name" value="Alpha-amylase"/>
    <property type="match status" value="2"/>
</dbReference>
<dbReference type="GO" id="GO:0005975">
    <property type="term" value="P:carbohydrate metabolic process"/>
    <property type="evidence" value="ECO:0007669"/>
    <property type="project" value="InterPro"/>
</dbReference>
<evidence type="ECO:0000256" key="6">
    <source>
        <dbReference type="ARBA" id="ARBA00012595"/>
    </source>
</evidence>
<reference evidence="18" key="1">
    <citation type="submission" date="2020-11" db="EMBL/GenBank/DDBJ databases">
        <authorList>
            <person name="Tran Van P."/>
        </authorList>
    </citation>
    <scope>NUCLEOTIDE SEQUENCE</scope>
</reference>
<feature type="signal peptide" evidence="15">
    <location>
        <begin position="1"/>
        <end position="19"/>
    </location>
</feature>
<dbReference type="Gene3D" id="2.60.40.1180">
    <property type="entry name" value="Golgi alpha-mannosidase II"/>
    <property type="match status" value="2"/>
</dbReference>
<evidence type="ECO:0000256" key="15">
    <source>
        <dbReference type="SAM" id="SignalP"/>
    </source>
</evidence>
<dbReference type="SMART" id="SM00632">
    <property type="entry name" value="Aamy_C"/>
    <property type="match status" value="2"/>
</dbReference>
<evidence type="ECO:0000256" key="1">
    <source>
        <dbReference type="ARBA" id="ARBA00000548"/>
    </source>
</evidence>
<accession>A0A7R9HRV6</accession>
<evidence type="ECO:0000256" key="4">
    <source>
        <dbReference type="ARBA" id="ARBA00008061"/>
    </source>
</evidence>
<feature type="domain" description="Glycosyl hydrolase family 13 catalytic" evidence="17">
    <location>
        <begin position="504"/>
        <end position="890"/>
    </location>
</feature>
<comment type="similarity">
    <text evidence="4 14">Belongs to the glycosyl hydrolase 13 family.</text>
</comment>
<gene>
    <name evidence="18" type="ORF">TMSB3V08_LOCUS7042</name>
</gene>
<dbReference type="CDD" id="cd11317">
    <property type="entry name" value="AmyAc_bac_euk_AmyA"/>
    <property type="match status" value="2"/>
</dbReference>
<evidence type="ECO:0000256" key="10">
    <source>
        <dbReference type="ARBA" id="ARBA00023157"/>
    </source>
</evidence>
<evidence type="ECO:0000313" key="18">
    <source>
        <dbReference type="EMBL" id="CAD7430281.1"/>
    </source>
</evidence>
<dbReference type="EMBL" id="OB794432">
    <property type="protein sequence ID" value="CAD7430281.1"/>
    <property type="molecule type" value="Genomic_DNA"/>
</dbReference>
<evidence type="ECO:0000259" key="17">
    <source>
        <dbReference type="SMART" id="SM00642"/>
    </source>
</evidence>
<keyword evidence="13" id="KW-0326">Glycosidase</keyword>
<name>A0A7R9HRV6_9NEOP</name>
<dbReference type="GO" id="GO:0046872">
    <property type="term" value="F:metal ion binding"/>
    <property type="evidence" value="ECO:0007669"/>
    <property type="project" value="UniProtKB-KW"/>
</dbReference>
<proteinExistence type="inferred from homology"/>
<dbReference type="InterPro" id="IPR006046">
    <property type="entry name" value="Alpha_amylase"/>
</dbReference>
<keyword evidence="12" id="KW-0119">Carbohydrate metabolism</keyword>
<dbReference type="PANTHER" id="PTHR43447">
    <property type="entry name" value="ALPHA-AMYLASE"/>
    <property type="match status" value="1"/>
</dbReference>
<comment type="subunit">
    <text evidence="5">Monomer.</text>
</comment>
<dbReference type="GO" id="GO:0004556">
    <property type="term" value="F:alpha-amylase activity"/>
    <property type="evidence" value="ECO:0007669"/>
    <property type="project" value="UniProtKB-EC"/>
</dbReference>
<keyword evidence="15" id="KW-0732">Signal</keyword>
<feature type="domain" description="Glycosyl hydrolase family 13 catalytic" evidence="17">
    <location>
        <begin position="30"/>
        <end position="392"/>
    </location>
</feature>
<dbReference type="InterPro" id="IPR031319">
    <property type="entry name" value="A-amylase_C"/>
</dbReference>
<feature type="domain" description="Alpha-amylase C-terminal" evidence="16">
    <location>
        <begin position="401"/>
        <end position="489"/>
    </location>
</feature>
<keyword evidence="9" id="KW-0106">Calcium</keyword>
<sequence length="987" mass="110157">MIMRPLMLLGLLTLALVQAQKDPHWESGRSAIVHLFEWKFEDIAAECERFLGPKGFASVQTSPVNEYLAITSNNRPWWERYQPVSYKIISRSGDEAAFKSMVSRCNAVGVKIYVDVVFNHMTGNWDGVSGTGGSSVDTYNKGYPAVPYGSGDFHDTCTIDNYNDANNVRNCELSGLHDLNQGSDYVRGKIIDFLNNLVADGASGFRVDAAKHMWPADLSYIYGKVNDLNGGGRPFVYQEVIDISGNEAVHKAEYTGFGRVTEFGYGVNIGEAFQGNNPIKYLKNFGTEWGFMSSDDALVFVDNHDTQRTGGSSILTYKNSKLYKMAVAFMLAWPFGVPRIMSSFSFDNNDVGPPQDGNGNIVSPGINSDNTCSNGWVCEHRWRQIYNMVAFRNGVDGTNVANWWDNGNKQISFSRGGNGFIAFNDDSGDLKQTLQTGLSEGTYCDIISGDKSGSSCSGKSVKVGSDGNAYIELLSSEDDGVLAIYTGVKLVYAHKNPNVWSNRSAIVHLFEWKFEDIALECERFLADHGFAAVQVSPVNENLVVMSDGYRPWWERYQPISYNITTRSGNKAQFKDMVRRCNQKGVRVYVDVVLNHMSGDMSNARGTAGSTADPVNKDYPAVPFDRQHFHTSCGIQDYQDANQVRNCELVGLHDLDQSSTYVRRKLVDFLDALVDCGVAGFRVDAVKHMSPSDLGPIYDAVKNLSSVNGFKDGARPFFYQEVIDLVYNIRPIYTFVNDLVIFPGGEGISRYEYNQLGRITEFRFGAELSRAFRGQNAIKWLKNFGPKWGLLPSEDAVVFIDNHDTQRTSGNNILTYKDPKLYKMAVAFMLSWSYGFPRIMSSFAFQNSDTGPPHDEKQNILSVPIKEDETCGNDWVCEHRWRQIYNMVKFRNIVRGTSVKNWWDNRSKQIAFCRGNKGFIAFNDELNTVFRQHLQTCLPSGTYCDIISGSKLGDVCSGKSVVVDSLGEAEITIIATEQDGVLAIHAEV</sequence>
<keyword evidence="8" id="KW-0378">Hydrolase</keyword>
<evidence type="ECO:0000256" key="14">
    <source>
        <dbReference type="RuleBase" id="RU003615"/>
    </source>
</evidence>
<dbReference type="Gene3D" id="3.20.20.80">
    <property type="entry name" value="Glycosidases"/>
    <property type="match status" value="2"/>
</dbReference>
<evidence type="ECO:0000256" key="7">
    <source>
        <dbReference type="ARBA" id="ARBA00022723"/>
    </source>
</evidence>
<dbReference type="SMART" id="SM00642">
    <property type="entry name" value="Aamy"/>
    <property type="match status" value="2"/>
</dbReference>
<evidence type="ECO:0000256" key="3">
    <source>
        <dbReference type="ARBA" id="ARBA00001923"/>
    </source>
</evidence>
<organism evidence="18">
    <name type="scientific">Timema monikensis</name>
    <dbReference type="NCBI Taxonomy" id="170555"/>
    <lineage>
        <taxon>Eukaryota</taxon>
        <taxon>Metazoa</taxon>
        <taxon>Ecdysozoa</taxon>
        <taxon>Arthropoda</taxon>
        <taxon>Hexapoda</taxon>
        <taxon>Insecta</taxon>
        <taxon>Pterygota</taxon>
        <taxon>Neoptera</taxon>
        <taxon>Polyneoptera</taxon>
        <taxon>Phasmatodea</taxon>
        <taxon>Timematodea</taxon>
        <taxon>Timematoidea</taxon>
        <taxon>Timematidae</taxon>
        <taxon>Timema</taxon>
    </lineage>
</organism>
<comment type="cofactor">
    <cofactor evidence="3">
        <name>chloride</name>
        <dbReference type="ChEBI" id="CHEBI:17996"/>
    </cofactor>
</comment>
<feature type="domain" description="Alpha-amylase C-terminal" evidence="16">
    <location>
        <begin position="899"/>
        <end position="987"/>
    </location>
</feature>
<keyword evidence="11" id="KW-0868">Chloride</keyword>
<dbReference type="SUPFAM" id="SSF51445">
    <property type="entry name" value="(Trans)glycosidases"/>
    <property type="match status" value="2"/>
</dbReference>
<protein>
    <recommendedName>
        <fullName evidence="6">alpha-amylase</fullName>
        <ecNumber evidence="6">3.2.1.1</ecNumber>
    </recommendedName>
</protein>
<dbReference type="AlphaFoldDB" id="A0A7R9HRV6"/>
<evidence type="ECO:0000259" key="16">
    <source>
        <dbReference type="SMART" id="SM00632"/>
    </source>
</evidence>
<evidence type="ECO:0000256" key="5">
    <source>
        <dbReference type="ARBA" id="ARBA00011245"/>
    </source>
</evidence>
<keyword evidence="7" id="KW-0479">Metal-binding</keyword>
<evidence type="ECO:0000256" key="11">
    <source>
        <dbReference type="ARBA" id="ARBA00023214"/>
    </source>
</evidence>
<dbReference type="InterPro" id="IPR006047">
    <property type="entry name" value="GH13_cat_dom"/>
</dbReference>
<evidence type="ECO:0000256" key="2">
    <source>
        <dbReference type="ARBA" id="ARBA00001913"/>
    </source>
</evidence>
<comment type="catalytic activity">
    <reaction evidence="1">
        <text>Endohydrolysis of (1-&gt;4)-alpha-D-glucosidic linkages in polysaccharides containing three or more (1-&gt;4)-alpha-linked D-glucose units.</text>
        <dbReference type="EC" id="3.2.1.1"/>
    </reaction>
</comment>
<comment type="cofactor">
    <cofactor evidence="2">
        <name>Ca(2+)</name>
        <dbReference type="ChEBI" id="CHEBI:29108"/>
    </cofactor>
</comment>
<dbReference type="InterPro" id="IPR013780">
    <property type="entry name" value="Glyco_hydro_b"/>
</dbReference>
<dbReference type="Pfam" id="PF02806">
    <property type="entry name" value="Alpha-amylase_C"/>
    <property type="match status" value="2"/>
</dbReference>
<evidence type="ECO:0000256" key="12">
    <source>
        <dbReference type="ARBA" id="ARBA00023277"/>
    </source>
</evidence>
<dbReference type="InterPro" id="IPR006048">
    <property type="entry name" value="A-amylase/branching_C"/>
</dbReference>
<dbReference type="SUPFAM" id="SSF51011">
    <property type="entry name" value="Glycosyl hydrolase domain"/>
    <property type="match status" value="2"/>
</dbReference>